<dbReference type="PANTHER" id="PTHR33053">
    <property type="entry name" value="PROTEIN, PUTATIVE-RELATED"/>
    <property type="match status" value="1"/>
</dbReference>
<keyword evidence="3" id="KW-1185">Reference proteome</keyword>
<reference evidence="2 3" key="1">
    <citation type="submission" date="2018-11" db="EMBL/GenBank/DDBJ databases">
        <authorList>
            <consortium name="Pathogen Informatics"/>
        </authorList>
    </citation>
    <scope>NUCLEOTIDE SEQUENCE [LARGE SCALE GENOMIC DNA]</scope>
</reference>
<evidence type="ECO:0000313" key="2">
    <source>
        <dbReference type="EMBL" id="VDN28788.1"/>
    </source>
</evidence>
<dbReference type="Proteomes" id="UP000281553">
    <property type="component" value="Unassembled WGS sequence"/>
</dbReference>
<evidence type="ECO:0000313" key="3">
    <source>
        <dbReference type="Proteomes" id="UP000281553"/>
    </source>
</evidence>
<proteinExistence type="predicted"/>
<sequence>MRKLEQDMMEMSSSSESSTSASSADSSASSSYGDSDYSVVSIDELSSGGSSPTEVPVASTSVPSTSVPPNAEELSLRQELKLWATECNLRTDHLTKLLKILKRVAPDLPSDGRTIRGRSSKRTPVTTMGSGEYVHIGLQNSLVKQVSQPSVHISGNEIVTYLAIDGLTLYKKRKCYFWPILGRIMEPFVSKIFAVGIYCGKGKPSDVQAFCKPLIRELSFLSRSGLYVESLDRTFDFKLGVIIRDAPARAFIKPIKNVNAY</sequence>
<protein>
    <submittedName>
        <fullName evidence="2">Uncharacterized protein</fullName>
    </submittedName>
</protein>
<feature type="region of interest" description="Disordered" evidence="1">
    <location>
        <begin position="1"/>
        <end position="70"/>
    </location>
</feature>
<feature type="compositionally biased region" description="Low complexity" evidence="1">
    <location>
        <begin position="12"/>
        <end position="41"/>
    </location>
</feature>
<name>A0A3P7N126_DIBLA</name>
<dbReference type="OrthoDB" id="10036512at2759"/>
<feature type="compositionally biased region" description="Low complexity" evidence="1">
    <location>
        <begin position="50"/>
        <end position="69"/>
    </location>
</feature>
<gene>
    <name evidence="2" type="ORF">DILT_LOCUS15244</name>
</gene>
<dbReference type="EMBL" id="UYRU01078058">
    <property type="protein sequence ID" value="VDN28788.1"/>
    <property type="molecule type" value="Genomic_DNA"/>
</dbReference>
<accession>A0A3P7N126</accession>
<organism evidence="2 3">
    <name type="scientific">Dibothriocephalus latus</name>
    <name type="common">Fish tapeworm</name>
    <name type="synonym">Diphyllobothrium latum</name>
    <dbReference type="NCBI Taxonomy" id="60516"/>
    <lineage>
        <taxon>Eukaryota</taxon>
        <taxon>Metazoa</taxon>
        <taxon>Spiralia</taxon>
        <taxon>Lophotrochozoa</taxon>
        <taxon>Platyhelminthes</taxon>
        <taxon>Cestoda</taxon>
        <taxon>Eucestoda</taxon>
        <taxon>Diphyllobothriidea</taxon>
        <taxon>Diphyllobothriidae</taxon>
        <taxon>Dibothriocephalus</taxon>
    </lineage>
</organism>
<evidence type="ECO:0000256" key="1">
    <source>
        <dbReference type="SAM" id="MobiDB-lite"/>
    </source>
</evidence>
<dbReference type="AlphaFoldDB" id="A0A3P7N126"/>